<dbReference type="SUPFAM" id="SSF56507">
    <property type="entry name" value="Methionine synthase activation domain-like"/>
    <property type="match status" value="1"/>
</dbReference>
<dbReference type="RefSeq" id="WP_057979433.1">
    <property type="nucleotide sequence ID" value="NZ_LKHP01000016.1"/>
</dbReference>
<name>A0A0R3JRJ2_CALMK</name>
<dbReference type="Gene3D" id="3.40.109.40">
    <property type="match status" value="1"/>
</dbReference>
<dbReference type="STRING" id="908809.ABG79_02137"/>
<accession>A0A0R3JRJ2</accession>
<keyword evidence="2" id="KW-1185">Reference proteome</keyword>
<gene>
    <name evidence="1" type="ORF">ABG79_02137</name>
</gene>
<evidence type="ECO:0000313" key="1">
    <source>
        <dbReference type="EMBL" id="KRQ86103.1"/>
    </source>
</evidence>
<reference evidence="1 2" key="1">
    <citation type="submission" date="2015-09" db="EMBL/GenBank/DDBJ databases">
        <title>Draft genome sequence of a Caloramator mitchellensis, a moderate thermophile from the Great Artesian Basin of Australia.</title>
        <authorList>
            <person name="Patel B.K."/>
        </authorList>
    </citation>
    <scope>NUCLEOTIDE SEQUENCE [LARGE SCALE GENOMIC DNA]</scope>
    <source>
        <strain evidence="1 2">VF08</strain>
    </source>
</reference>
<dbReference type="InterPro" id="IPR037010">
    <property type="entry name" value="VitB12-dep_Met_synth_activ_sf"/>
</dbReference>
<protein>
    <submittedName>
        <fullName evidence="1">Vitamin B12 dependent methionine synthase, activation domain</fullName>
    </submittedName>
</protein>
<sequence>MLTKDEFRFSLDKCHVLKVVDSYYKITDEELASKIYEDNLEILRSNINPIGVFKIKEKLYDYNFESLNGCRFIIFTLISLGSKITEYIDDLFNRGKFSEGVILDAMASNLLFEYNSQMYEYIFNWASDRNLGITCRIAPGDGEIPIEYQANILDNINNVKDYGFSIVKGYALNPPKSMAYVHGADEGLERIKRLHSCSICLNENCSIRKIKEKARGQFKR</sequence>
<comment type="caution">
    <text evidence="1">The sequence shown here is derived from an EMBL/GenBank/DDBJ whole genome shotgun (WGS) entry which is preliminary data.</text>
</comment>
<dbReference type="AlphaFoldDB" id="A0A0R3JRJ2"/>
<organism evidence="1 2">
    <name type="scientific">Caloramator mitchellensis</name>
    <dbReference type="NCBI Taxonomy" id="908809"/>
    <lineage>
        <taxon>Bacteria</taxon>
        <taxon>Bacillati</taxon>
        <taxon>Bacillota</taxon>
        <taxon>Clostridia</taxon>
        <taxon>Eubacteriales</taxon>
        <taxon>Clostridiaceae</taxon>
        <taxon>Caloramator</taxon>
    </lineage>
</organism>
<dbReference type="EMBL" id="LKHP01000016">
    <property type="protein sequence ID" value="KRQ86103.1"/>
    <property type="molecule type" value="Genomic_DNA"/>
</dbReference>
<evidence type="ECO:0000313" key="2">
    <source>
        <dbReference type="Proteomes" id="UP000052015"/>
    </source>
</evidence>
<proteinExistence type="predicted"/>
<dbReference type="GO" id="GO:0008705">
    <property type="term" value="F:methionine synthase activity"/>
    <property type="evidence" value="ECO:0007669"/>
    <property type="project" value="InterPro"/>
</dbReference>
<dbReference type="Proteomes" id="UP000052015">
    <property type="component" value="Unassembled WGS sequence"/>
</dbReference>
<dbReference type="OrthoDB" id="2034596at2"/>